<evidence type="ECO:0000313" key="3">
    <source>
        <dbReference type="Proteomes" id="UP000002630"/>
    </source>
</evidence>
<dbReference type="InParanoid" id="D7G941"/>
<feature type="region of interest" description="Disordered" evidence="1">
    <location>
        <begin position="23"/>
        <end position="63"/>
    </location>
</feature>
<reference evidence="2 3" key="1">
    <citation type="journal article" date="2010" name="Nature">
        <title>The Ectocarpus genome and the independent evolution of multicellularity in brown algae.</title>
        <authorList>
            <person name="Cock J.M."/>
            <person name="Sterck L."/>
            <person name="Rouze P."/>
            <person name="Scornet D."/>
            <person name="Allen A.E."/>
            <person name="Amoutzias G."/>
            <person name="Anthouard V."/>
            <person name="Artiguenave F."/>
            <person name="Aury J.M."/>
            <person name="Badger J.H."/>
            <person name="Beszteri B."/>
            <person name="Billiau K."/>
            <person name="Bonnet E."/>
            <person name="Bothwell J.H."/>
            <person name="Bowler C."/>
            <person name="Boyen C."/>
            <person name="Brownlee C."/>
            <person name="Carrano C.J."/>
            <person name="Charrier B."/>
            <person name="Cho G.Y."/>
            <person name="Coelho S.M."/>
            <person name="Collen J."/>
            <person name="Corre E."/>
            <person name="Da Silva C."/>
            <person name="Delage L."/>
            <person name="Delaroque N."/>
            <person name="Dittami S.M."/>
            <person name="Doulbeau S."/>
            <person name="Elias M."/>
            <person name="Farnham G."/>
            <person name="Gachon C.M."/>
            <person name="Gschloessl B."/>
            <person name="Heesch S."/>
            <person name="Jabbari K."/>
            <person name="Jubin C."/>
            <person name="Kawai H."/>
            <person name="Kimura K."/>
            <person name="Kloareg B."/>
            <person name="Kupper F.C."/>
            <person name="Lang D."/>
            <person name="Le Bail A."/>
            <person name="Leblanc C."/>
            <person name="Lerouge P."/>
            <person name="Lohr M."/>
            <person name="Lopez P.J."/>
            <person name="Martens C."/>
            <person name="Maumus F."/>
            <person name="Michel G."/>
            <person name="Miranda-Saavedra D."/>
            <person name="Morales J."/>
            <person name="Moreau H."/>
            <person name="Motomura T."/>
            <person name="Nagasato C."/>
            <person name="Napoli C.A."/>
            <person name="Nelson D.R."/>
            <person name="Nyvall-Collen P."/>
            <person name="Peters A.F."/>
            <person name="Pommier C."/>
            <person name="Potin P."/>
            <person name="Poulain J."/>
            <person name="Quesneville H."/>
            <person name="Read B."/>
            <person name="Rensing S.A."/>
            <person name="Ritter A."/>
            <person name="Rousvoal S."/>
            <person name="Samanta M."/>
            <person name="Samson G."/>
            <person name="Schroeder D.C."/>
            <person name="Segurens B."/>
            <person name="Strittmatter M."/>
            <person name="Tonon T."/>
            <person name="Tregear J.W."/>
            <person name="Valentin K."/>
            <person name="von Dassow P."/>
            <person name="Yamagishi T."/>
            <person name="Van de Peer Y."/>
            <person name="Wincker P."/>
        </authorList>
    </citation>
    <scope>NUCLEOTIDE SEQUENCE [LARGE SCALE GENOMIC DNA]</scope>
    <source>
        <strain evidence="3">Ec32 / CCAP1310/4</strain>
    </source>
</reference>
<evidence type="ECO:0000313" key="2">
    <source>
        <dbReference type="EMBL" id="CBJ34074.1"/>
    </source>
</evidence>
<keyword evidence="3" id="KW-1185">Reference proteome</keyword>
<dbReference type="EMBL" id="FN649760">
    <property type="protein sequence ID" value="CBJ34074.1"/>
    <property type="molecule type" value="Genomic_DNA"/>
</dbReference>
<accession>D7G941</accession>
<sequence length="261" mass="28791">MEVDSAAAEASSWQLEEVLACSEDETLDVGGEEEAAGLPFDAAEGEDSDDEPSPAGGAGLWDPSLGEIATLEEEIKKLEFPNLEDGTGNFGEKTMDNAVAMLMAKTGRGFSLKRENKTKLFTKKQEKNSRMRNRWSSVWIKCCQGGKPRACQRVADPSARRNTKSQKVCLPEVRTDVDLPMLSSRHRCVSAPLFSASGDESSDKSTEESRWEMDIGRALLLNFISFWRRLKHDRCIHGLFGTSSAVERSELLRCSPPLSAI</sequence>
<feature type="compositionally biased region" description="Acidic residues" evidence="1">
    <location>
        <begin position="23"/>
        <end position="35"/>
    </location>
</feature>
<name>D7G941_ECTSI</name>
<evidence type="ECO:0000256" key="1">
    <source>
        <dbReference type="SAM" id="MobiDB-lite"/>
    </source>
</evidence>
<proteinExistence type="predicted"/>
<gene>
    <name evidence="2" type="ORF">Esi_0943_0001</name>
</gene>
<protein>
    <submittedName>
        <fullName evidence="2">Uncharacterized protein</fullName>
    </submittedName>
</protein>
<dbReference type="AlphaFoldDB" id="D7G941"/>
<dbReference type="Proteomes" id="UP000002630">
    <property type="component" value="Unassembled WGS sequence"/>
</dbReference>
<feature type="compositionally biased region" description="Acidic residues" evidence="1">
    <location>
        <begin position="43"/>
        <end position="52"/>
    </location>
</feature>
<organism evidence="2 3">
    <name type="scientific">Ectocarpus siliculosus</name>
    <name type="common">Brown alga</name>
    <name type="synonym">Conferva siliculosa</name>
    <dbReference type="NCBI Taxonomy" id="2880"/>
    <lineage>
        <taxon>Eukaryota</taxon>
        <taxon>Sar</taxon>
        <taxon>Stramenopiles</taxon>
        <taxon>Ochrophyta</taxon>
        <taxon>PX clade</taxon>
        <taxon>Phaeophyceae</taxon>
        <taxon>Ectocarpales</taxon>
        <taxon>Ectocarpaceae</taxon>
        <taxon>Ectocarpus</taxon>
    </lineage>
</organism>